<reference evidence="1" key="1">
    <citation type="submission" date="2019-07" db="EMBL/GenBank/DDBJ databases">
        <title>The discovery of a new lineage B mimivirus raises questions about particles surface fibrils.</title>
        <authorList>
            <person name="Silva L.K.S."/>
            <person name="Rodrigues R.A.L."/>
            <person name="Andrade A.C.S.P."/>
            <person name="Hikida H."/>
            <person name="Andreani J."/>
            <person name="Levasseur A."/>
            <person name="La Scola B."/>
            <person name="Abrahao J.S."/>
        </authorList>
    </citation>
    <scope>NUCLEOTIDE SEQUENCE</scope>
    <source>
        <strain evidence="1">B60</strain>
    </source>
</reference>
<organism evidence="1">
    <name type="scientific">Borely moumouvirus</name>
    <dbReference type="NCBI Taxonomy" id="2712067"/>
    <lineage>
        <taxon>Viruses</taxon>
        <taxon>Varidnaviria</taxon>
        <taxon>Bamfordvirae</taxon>
        <taxon>Nucleocytoviricota</taxon>
        <taxon>Megaviricetes</taxon>
        <taxon>Imitervirales</taxon>
        <taxon>Mimiviridae</taxon>
        <taxon>Megamimivirinae</taxon>
        <taxon>Moumouvirus</taxon>
    </lineage>
</organism>
<evidence type="ECO:0000313" key="1">
    <source>
        <dbReference type="EMBL" id="QID05764.1"/>
    </source>
</evidence>
<accession>A0A6G6AAA1</accession>
<proteinExistence type="predicted"/>
<dbReference type="EMBL" id="MN175499">
    <property type="protein sequence ID" value="QID05764.1"/>
    <property type="molecule type" value="Genomic_DNA"/>
</dbReference>
<sequence>MTVPVVINYAELKALKEYAESHIIRMNDILNIHSGKTDLVGDRLEHCVFFDVGCKFVYSIEELPSSDLKKFYTVKKLSGSVNGKYPSVQLMRVIMKELNMKDFNKCSIKINENDPIPNIEVMDIIKETFIV</sequence>
<name>A0A6G6AAA1_9VIRU</name>
<protein>
    <submittedName>
        <fullName evidence="1">Divergent P-loop NTpase</fullName>
    </submittedName>
</protein>